<evidence type="ECO:0000256" key="4">
    <source>
        <dbReference type="ARBA" id="ARBA00022827"/>
    </source>
</evidence>
<dbReference type="InterPro" id="IPR016167">
    <property type="entry name" value="FAD-bd_PCMH_sub1"/>
</dbReference>
<comment type="caution">
    <text evidence="7">The sequence shown here is derived from an EMBL/GenBank/DDBJ whole genome shotgun (WGS) entry which is preliminary data.</text>
</comment>
<dbReference type="InterPro" id="IPR006093">
    <property type="entry name" value="Oxy_OxRdtase_FAD_BS"/>
</dbReference>
<gene>
    <name evidence="7" type="ORF">ACFSVL_24435</name>
</gene>
<dbReference type="InterPro" id="IPR036318">
    <property type="entry name" value="FAD-bd_PCMH-like_sf"/>
</dbReference>
<evidence type="ECO:0000256" key="5">
    <source>
        <dbReference type="ARBA" id="ARBA00023002"/>
    </source>
</evidence>
<sequence length="439" mass="45196">MTAEDAARALRARLPAEQVHTSGPEYESTATVWNAAAVARPAVVVECRSTADVQAAVRAARELGLPLSVRSGGHDWAGRAVADDGITLDLRPLNRVVVDAGRRAAVVGGGALVNDVLAAAEPHGLTAAAGTIGSVGFAGLSLGGGYGPFAGKYGLAADNLLGAEIVLADGEVVLANASRLPDLWWALRGGGGNFGVVTSLGVRLHAAPPITTGPVWYPIADAARVFAAVAEIQATAPDELTVQTGMLAMPDGALCVLVWPTWCGPADPDGFLARLGTPLASQIAPVPSYAAEIAGRDAMFPVGRSVTIRTRSLAAFTPAVVEVLAAQAKTRTSPMSGLSIHHFHGRAARVAAADTPFPLREDHLMVEILGLGEGTDDRAWADATSAALAPHALPGGYANLLGTDVPEQAADAFGQNTSRLRDIKHRYDPDGVFRAIPLA</sequence>
<comment type="cofactor">
    <cofactor evidence="1">
        <name>FAD</name>
        <dbReference type="ChEBI" id="CHEBI:57692"/>
    </cofactor>
</comment>
<reference evidence="8" key="1">
    <citation type="journal article" date="2019" name="Int. J. Syst. Evol. Microbiol.">
        <title>The Global Catalogue of Microorganisms (GCM) 10K type strain sequencing project: providing services to taxonomists for standard genome sequencing and annotation.</title>
        <authorList>
            <consortium name="The Broad Institute Genomics Platform"/>
            <consortium name="The Broad Institute Genome Sequencing Center for Infectious Disease"/>
            <person name="Wu L."/>
            <person name="Ma J."/>
        </authorList>
    </citation>
    <scope>NUCLEOTIDE SEQUENCE [LARGE SCALE GENOMIC DNA]</scope>
    <source>
        <strain evidence="8">CGMCC 4.7641</strain>
    </source>
</reference>
<evidence type="ECO:0000256" key="2">
    <source>
        <dbReference type="ARBA" id="ARBA00005466"/>
    </source>
</evidence>
<organism evidence="7 8">
    <name type="scientific">Amycolatopsis silviterrae</name>
    <dbReference type="NCBI Taxonomy" id="1656914"/>
    <lineage>
        <taxon>Bacteria</taxon>
        <taxon>Bacillati</taxon>
        <taxon>Actinomycetota</taxon>
        <taxon>Actinomycetes</taxon>
        <taxon>Pseudonocardiales</taxon>
        <taxon>Pseudonocardiaceae</taxon>
        <taxon>Amycolatopsis</taxon>
    </lineage>
</organism>
<keyword evidence="4" id="KW-0274">FAD</keyword>
<dbReference type="Proteomes" id="UP001597483">
    <property type="component" value="Unassembled WGS sequence"/>
</dbReference>
<dbReference type="Pfam" id="PF08031">
    <property type="entry name" value="BBE"/>
    <property type="match status" value="1"/>
</dbReference>
<dbReference type="Pfam" id="PF01565">
    <property type="entry name" value="FAD_binding_4"/>
    <property type="match status" value="1"/>
</dbReference>
<proteinExistence type="inferred from homology"/>
<keyword evidence="3" id="KW-0285">Flavoprotein</keyword>
<keyword evidence="8" id="KW-1185">Reference proteome</keyword>
<feature type="domain" description="FAD-binding PCMH-type" evidence="6">
    <location>
        <begin position="37"/>
        <end position="207"/>
    </location>
</feature>
<comment type="similarity">
    <text evidence="2">Belongs to the oxygen-dependent FAD-linked oxidoreductase family.</text>
</comment>
<dbReference type="SUPFAM" id="SSF56176">
    <property type="entry name" value="FAD-binding/transporter-associated domain-like"/>
    <property type="match status" value="1"/>
</dbReference>
<evidence type="ECO:0000313" key="8">
    <source>
        <dbReference type="Proteomes" id="UP001597483"/>
    </source>
</evidence>
<dbReference type="Gene3D" id="3.40.462.20">
    <property type="match status" value="1"/>
</dbReference>
<dbReference type="InterPro" id="IPR050416">
    <property type="entry name" value="FAD-linked_Oxidoreductase"/>
</dbReference>
<dbReference type="InterPro" id="IPR006094">
    <property type="entry name" value="Oxid_FAD_bind_N"/>
</dbReference>
<evidence type="ECO:0000256" key="3">
    <source>
        <dbReference type="ARBA" id="ARBA00022630"/>
    </source>
</evidence>
<evidence type="ECO:0000256" key="1">
    <source>
        <dbReference type="ARBA" id="ARBA00001974"/>
    </source>
</evidence>
<keyword evidence="5" id="KW-0560">Oxidoreductase</keyword>
<dbReference type="InterPro" id="IPR016166">
    <property type="entry name" value="FAD-bd_PCMH"/>
</dbReference>
<dbReference type="InterPro" id="IPR016169">
    <property type="entry name" value="FAD-bd_PCMH_sub2"/>
</dbReference>
<dbReference type="EMBL" id="JBHUKS010000017">
    <property type="protein sequence ID" value="MFD2470561.1"/>
    <property type="molecule type" value="Genomic_DNA"/>
</dbReference>
<evidence type="ECO:0000259" key="6">
    <source>
        <dbReference type="PROSITE" id="PS51387"/>
    </source>
</evidence>
<dbReference type="PROSITE" id="PS00862">
    <property type="entry name" value="OX2_COVAL_FAD"/>
    <property type="match status" value="1"/>
</dbReference>
<protein>
    <submittedName>
        <fullName evidence="7">FAD-binding oxidoreductase</fullName>
    </submittedName>
</protein>
<dbReference type="PROSITE" id="PS51387">
    <property type="entry name" value="FAD_PCMH"/>
    <property type="match status" value="1"/>
</dbReference>
<accession>A0ABW5HBD2</accession>
<dbReference type="Gene3D" id="3.30.465.10">
    <property type="match status" value="1"/>
</dbReference>
<dbReference type="Gene3D" id="3.30.43.10">
    <property type="entry name" value="Uridine Diphospho-n-acetylenolpyruvylglucosamine Reductase, domain 2"/>
    <property type="match status" value="1"/>
</dbReference>
<dbReference type="PANTHER" id="PTHR42973:SF39">
    <property type="entry name" value="FAD-BINDING PCMH-TYPE DOMAIN-CONTAINING PROTEIN"/>
    <property type="match status" value="1"/>
</dbReference>
<name>A0ABW5HBD2_9PSEU</name>
<dbReference type="RefSeq" id="WP_378307865.1">
    <property type="nucleotide sequence ID" value="NZ_JBHUKS010000017.1"/>
</dbReference>
<evidence type="ECO:0000313" key="7">
    <source>
        <dbReference type="EMBL" id="MFD2470561.1"/>
    </source>
</evidence>
<dbReference type="InterPro" id="IPR012951">
    <property type="entry name" value="BBE"/>
</dbReference>
<dbReference type="PANTHER" id="PTHR42973">
    <property type="entry name" value="BINDING OXIDOREDUCTASE, PUTATIVE (AFU_ORTHOLOGUE AFUA_1G17690)-RELATED"/>
    <property type="match status" value="1"/>
</dbReference>